<feature type="domain" description="Antitoxin Xre-like helix-turn-helix" evidence="2">
    <location>
        <begin position="110"/>
        <end position="168"/>
    </location>
</feature>
<proteinExistence type="predicted"/>
<reference evidence="3 4" key="1">
    <citation type="submission" date="2019-03" db="EMBL/GenBank/DDBJ databases">
        <title>Genome sequence of Sphingomonas sp. 17J27-24.</title>
        <authorList>
            <person name="Kim M."/>
            <person name="Maeng S."/>
            <person name="Sathiyaraj S."/>
        </authorList>
    </citation>
    <scope>NUCLEOTIDE SEQUENCE [LARGE SCALE GENOMIC DNA]</scope>
    <source>
        <strain evidence="3 4">17J27-24</strain>
    </source>
</reference>
<dbReference type="InterPro" id="IPR024467">
    <property type="entry name" value="Xre/MbcA/ParS-like_toxin-bd"/>
</dbReference>
<dbReference type="EMBL" id="SPDV01000037">
    <property type="protein sequence ID" value="TFI57137.1"/>
    <property type="molecule type" value="Genomic_DNA"/>
</dbReference>
<dbReference type="InterPro" id="IPR046847">
    <property type="entry name" value="Xre-like_HTH"/>
</dbReference>
<organism evidence="3 4">
    <name type="scientific">Sphingomonas parva</name>
    <dbReference type="NCBI Taxonomy" id="2555898"/>
    <lineage>
        <taxon>Bacteria</taxon>
        <taxon>Pseudomonadati</taxon>
        <taxon>Pseudomonadota</taxon>
        <taxon>Alphaproteobacteria</taxon>
        <taxon>Sphingomonadales</taxon>
        <taxon>Sphingomonadaceae</taxon>
        <taxon>Sphingomonas</taxon>
    </lineage>
</organism>
<evidence type="ECO:0000259" key="1">
    <source>
        <dbReference type="Pfam" id="PF09722"/>
    </source>
</evidence>
<dbReference type="Pfam" id="PF20432">
    <property type="entry name" value="Xre-like-HTH"/>
    <property type="match status" value="1"/>
</dbReference>
<keyword evidence="4" id="KW-1185">Reference proteome</keyword>
<accession>A0A4Y8ZNW7</accession>
<comment type="caution">
    <text evidence="3">The sequence shown here is derived from an EMBL/GenBank/DDBJ whole genome shotgun (WGS) entry which is preliminary data.</text>
</comment>
<dbReference type="AlphaFoldDB" id="A0A4Y8ZNW7"/>
<evidence type="ECO:0000313" key="4">
    <source>
        <dbReference type="Proteomes" id="UP000298213"/>
    </source>
</evidence>
<feature type="domain" description="Antitoxin Xre/MbcA/ParS-like toxin-binding" evidence="1">
    <location>
        <begin position="183"/>
        <end position="224"/>
    </location>
</feature>
<protein>
    <submittedName>
        <fullName evidence="3">DUF2384 domain-containing protein</fullName>
    </submittedName>
</protein>
<dbReference type="Pfam" id="PF09722">
    <property type="entry name" value="Xre_MbcA_ParS_C"/>
    <property type="match status" value="1"/>
</dbReference>
<evidence type="ECO:0000313" key="3">
    <source>
        <dbReference type="EMBL" id="TFI57137.1"/>
    </source>
</evidence>
<gene>
    <name evidence="3" type="ORF">E2493_16640</name>
</gene>
<dbReference type="GO" id="GO:0003677">
    <property type="term" value="F:DNA binding"/>
    <property type="evidence" value="ECO:0007669"/>
    <property type="project" value="InterPro"/>
</dbReference>
<evidence type="ECO:0000259" key="2">
    <source>
        <dbReference type="Pfam" id="PF20432"/>
    </source>
</evidence>
<sequence>MASEKELMDELEQWLATQKLPPTLLDLVETGNGHLLAAFILKGFREATARAVEERDRVAWVRGEITDGYAGDAERAEKFLRAPHPLLGGEPPLRKALRSDQDAEEVIALARLDVVGPAMRVLDGIAEAWRLTRAEEAELLGVDRHTLRHWRSSPPARLPAEALERLSLALGIFKAINSLLPVPDRADAWIRKANTAQIFGGGSALELMLTGLEGLRSVRRYLDAQI</sequence>
<name>A0A4Y8ZNW7_9SPHN</name>
<dbReference type="OrthoDB" id="117888at2"/>
<dbReference type="Proteomes" id="UP000298213">
    <property type="component" value="Unassembled WGS sequence"/>
</dbReference>